<dbReference type="KEGG" id="amn:RAM_29735"/>
<reference evidence="1 2" key="1">
    <citation type="journal article" date="2011" name="J. Bacteriol.">
        <title>Whole genome sequence of the rifamycin B-producing strain Amycolatopsis mediterranei S699.</title>
        <authorList>
            <person name="Verma M."/>
            <person name="Kaur J."/>
            <person name="Kumar M."/>
            <person name="Kumari K."/>
            <person name="Saxena A."/>
            <person name="Anand S."/>
            <person name="Nigam A."/>
            <person name="Ravi V."/>
            <person name="Raghuvanshi S."/>
            <person name="Khurana P."/>
            <person name="Tyagi A.K."/>
            <person name="Khurana J.P."/>
            <person name="Lal R."/>
        </authorList>
    </citation>
    <scope>NUCLEOTIDE SEQUENCE [LARGE SCALE GENOMIC DNA]</scope>
    <source>
        <strain evidence="1 2">S699</strain>
    </source>
</reference>
<dbReference type="Proteomes" id="UP000006138">
    <property type="component" value="Chromosome"/>
</dbReference>
<evidence type="ECO:0000313" key="2">
    <source>
        <dbReference type="Proteomes" id="UP000006138"/>
    </source>
</evidence>
<proteinExistence type="predicted"/>
<name>A0A9R0P1G9_AMYMS</name>
<organism evidence="1 2">
    <name type="scientific">Amycolatopsis mediterranei (strain S699)</name>
    <name type="common">Nocardia mediterranei</name>
    <dbReference type="NCBI Taxonomy" id="713604"/>
    <lineage>
        <taxon>Bacteria</taxon>
        <taxon>Bacillati</taxon>
        <taxon>Actinomycetota</taxon>
        <taxon>Actinomycetes</taxon>
        <taxon>Pseudonocardiales</taxon>
        <taxon>Pseudonocardiaceae</taxon>
        <taxon>Amycolatopsis</taxon>
    </lineage>
</organism>
<dbReference type="EMBL" id="CP002896">
    <property type="protein sequence ID" value="AEK44422.1"/>
    <property type="molecule type" value="Genomic_DNA"/>
</dbReference>
<evidence type="ECO:0000313" key="1">
    <source>
        <dbReference type="EMBL" id="AEK44422.1"/>
    </source>
</evidence>
<accession>A0A9R0P1G9</accession>
<sequence length="47" mass="5062">MTDLHVIKLSSLYTRGWSRAVRQLDDLLAVVSGHAGPVLRTAASGIE</sequence>
<keyword evidence="2" id="KW-1185">Reference proteome</keyword>
<dbReference type="AlphaFoldDB" id="A0A9R0P1G9"/>
<gene>
    <name evidence="1" type="ordered locus">RAM_29735</name>
</gene>
<protein>
    <submittedName>
        <fullName evidence="1">Uncharacterized protein</fullName>
    </submittedName>
</protein>